<evidence type="ECO:0000313" key="3">
    <source>
        <dbReference type="Proteomes" id="UP000423756"/>
    </source>
</evidence>
<dbReference type="AlphaFoldDB" id="A0A7V7NQC3"/>
<keyword evidence="1" id="KW-1133">Transmembrane helix</keyword>
<evidence type="ECO:0000313" key="2">
    <source>
        <dbReference type="EMBL" id="KAB0470720.1"/>
    </source>
</evidence>
<keyword evidence="1" id="KW-0812">Transmembrane</keyword>
<gene>
    <name evidence="2" type="ORF">F7Q91_21590</name>
</gene>
<name>A0A7V7NQC3_9VIBR</name>
<feature type="transmembrane region" description="Helical" evidence="1">
    <location>
        <begin position="43"/>
        <end position="63"/>
    </location>
</feature>
<dbReference type="GeneID" id="77343437"/>
<evidence type="ECO:0000256" key="1">
    <source>
        <dbReference type="SAM" id="Phobius"/>
    </source>
</evidence>
<accession>A0A7V7NQC3</accession>
<keyword evidence="1" id="KW-0472">Membrane</keyword>
<proteinExistence type="predicted"/>
<dbReference type="Proteomes" id="UP000423756">
    <property type="component" value="Unassembled WGS sequence"/>
</dbReference>
<organism evidence="2 3">
    <name type="scientific">Vibrio chagasii</name>
    <dbReference type="NCBI Taxonomy" id="170679"/>
    <lineage>
        <taxon>Bacteria</taxon>
        <taxon>Pseudomonadati</taxon>
        <taxon>Pseudomonadota</taxon>
        <taxon>Gammaproteobacteria</taxon>
        <taxon>Vibrionales</taxon>
        <taxon>Vibrionaceae</taxon>
        <taxon>Vibrio</taxon>
    </lineage>
</organism>
<dbReference type="Pfam" id="PF19942">
    <property type="entry name" value="DUF6404"/>
    <property type="match status" value="1"/>
</dbReference>
<comment type="caution">
    <text evidence="2">The sequence shown here is derived from an EMBL/GenBank/DDBJ whole genome shotgun (WGS) entry which is preliminary data.</text>
</comment>
<protein>
    <submittedName>
        <fullName evidence="2">Uncharacterized protein</fullName>
    </submittedName>
</protein>
<reference evidence="2 3" key="1">
    <citation type="submission" date="2019-09" db="EMBL/GenBank/DDBJ databases">
        <title>Draft genome sequences of 48 bacterial type strains from the CCUG.</title>
        <authorList>
            <person name="Tunovic T."/>
            <person name="Pineiro-Iglesias B."/>
            <person name="Unosson C."/>
            <person name="Inganas E."/>
            <person name="Ohlen M."/>
            <person name="Cardew S."/>
            <person name="Jensie-Markopoulos S."/>
            <person name="Salva-Serra F."/>
            <person name="Jaen-Luchoro D."/>
            <person name="Karlsson R."/>
            <person name="Svensson-Stadler L."/>
            <person name="Chun J."/>
            <person name="Moore E."/>
        </authorList>
    </citation>
    <scope>NUCLEOTIDE SEQUENCE [LARGE SCALE GENOMIC DNA]</scope>
    <source>
        <strain evidence="2 3">CCUG 48643</strain>
    </source>
</reference>
<sequence length="117" mass="13840">MDYETKIQLALKELSDKGVWKSNYNPPIDRLLRKLGFRIRPPYYQGFFSNFVFCLAYVAPIWWGFEWFFEWNEVGISMLEAAYKSLQCGALFGLLMSIFYAIRSKQLNLTDWDLLGE</sequence>
<dbReference type="RefSeq" id="WP_137408788.1">
    <property type="nucleotide sequence ID" value="NZ_AP025466.1"/>
</dbReference>
<feature type="transmembrane region" description="Helical" evidence="1">
    <location>
        <begin position="83"/>
        <end position="102"/>
    </location>
</feature>
<dbReference type="InterPro" id="IPR045644">
    <property type="entry name" value="DUF6404"/>
</dbReference>
<dbReference type="EMBL" id="VZPX01000062">
    <property type="protein sequence ID" value="KAB0470720.1"/>
    <property type="molecule type" value="Genomic_DNA"/>
</dbReference>